<evidence type="ECO:0000313" key="2">
    <source>
        <dbReference type="EMBL" id="MBX38504.1"/>
    </source>
</evidence>
<evidence type="ECO:0000256" key="1">
    <source>
        <dbReference type="SAM" id="MobiDB-lite"/>
    </source>
</evidence>
<reference evidence="2" key="1">
    <citation type="submission" date="2018-02" db="EMBL/GenBank/DDBJ databases">
        <title>Rhizophora mucronata_Transcriptome.</title>
        <authorList>
            <person name="Meera S.P."/>
            <person name="Sreeshan A."/>
            <person name="Augustine A."/>
        </authorList>
    </citation>
    <scope>NUCLEOTIDE SEQUENCE</scope>
    <source>
        <tissue evidence="2">Leaf</tissue>
    </source>
</reference>
<dbReference type="EMBL" id="GGEC01058020">
    <property type="protein sequence ID" value="MBX38504.1"/>
    <property type="molecule type" value="Transcribed_RNA"/>
</dbReference>
<feature type="compositionally biased region" description="Low complexity" evidence="1">
    <location>
        <begin position="31"/>
        <end position="46"/>
    </location>
</feature>
<feature type="region of interest" description="Disordered" evidence="1">
    <location>
        <begin position="22"/>
        <end position="46"/>
    </location>
</feature>
<organism evidence="2">
    <name type="scientific">Rhizophora mucronata</name>
    <name type="common">Asiatic mangrove</name>
    <dbReference type="NCBI Taxonomy" id="61149"/>
    <lineage>
        <taxon>Eukaryota</taxon>
        <taxon>Viridiplantae</taxon>
        <taxon>Streptophyta</taxon>
        <taxon>Embryophyta</taxon>
        <taxon>Tracheophyta</taxon>
        <taxon>Spermatophyta</taxon>
        <taxon>Magnoliopsida</taxon>
        <taxon>eudicotyledons</taxon>
        <taxon>Gunneridae</taxon>
        <taxon>Pentapetalae</taxon>
        <taxon>rosids</taxon>
        <taxon>fabids</taxon>
        <taxon>Malpighiales</taxon>
        <taxon>Rhizophoraceae</taxon>
        <taxon>Rhizophora</taxon>
    </lineage>
</organism>
<proteinExistence type="predicted"/>
<name>A0A2P2N7Q7_RHIMU</name>
<accession>A0A2P2N7Q7</accession>
<protein>
    <submittedName>
        <fullName evidence="2">Uncharacterized protein</fullName>
    </submittedName>
</protein>
<dbReference type="AlphaFoldDB" id="A0A2P2N7Q7"/>
<sequence>MSLYLVKPLHYIEKISTNYATHPKKPCTHSNTQENPTQTPTTLITQ</sequence>